<keyword evidence="4" id="KW-1133">Transmembrane helix</keyword>
<evidence type="ECO:0000313" key="6">
    <source>
        <dbReference type="Proteomes" id="UP000694843"/>
    </source>
</evidence>
<evidence type="ECO:0000256" key="1">
    <source>
        <dbReference type="ARBA" id="ARBA00023157"/>
    </source>
</evidence>
<feature type="compositionally biased region" description="Low complexity" evidence="3">
    <location>
        <begin position="237"/>
        <end position="258"/>
    </location>
</feature>
<dbReference type="CDD" id="cd00190">
    <property type="entry name" value="Tryp_SPc"/>
    <property type="match status" value="1"/>
</dbReference>
<dbReference type="RefSeq" id="XP_018017474.1">
    <property type="nucleotide sequence ID" value="XM_018161985.2"/>
</dbReference>
<dbReference type="PANTHER" id="PTHR24252:SF7">
    <property type="entry name" value="HYALIN"/>
    <property type="match status" value="1"/>
</dbReference>
<organism evidence="6 7">
    <name type="scientific">Hyalella azteca</name>
    <name type="common">Amphipod</name>
    <dbReference type="NCBI Taxonomy" id="294128"/>
    <lineage>
        <taxon>Eukaryota</taxon>
        <taxon>Metazoa</taxon>
        <taxon>Ecdysozoa</taxon>
        <taxon>Arthropoda</taxon>
        <taxon>Crustacea</taxon>
        <taxon>Multicrustacea</taxon>
        <taxon>Malacostraca</taxon>
        <taxon>Eumalacostraca</taxon>
        <taxon>Peracarida</taxon>
        <taxon>Amphipoda</taxon>
        <taxon>Senticaudata</taxon>
        <taxon>Talitrida</taxon>
        <taxon>Talitroidea</taxon>
        <taxon>Hyalellidae</taxon>
        <taxon>Hyalella</taxon>
    </lineage>
</organism>
<evidence type="ECO:0000256" key="3">
    <source>
        <dbReference type="SAM" id="MobiDB-lite"/>
    </source>
</evidence>
<dbReference type="SUPFAM" id="SSF50494">
    <property type="entry name" value="Trypsin-like serine proteases"/>
    <property type="match status" value="1"/>
</dbReference>
<keyword evidence="2" id="KW-0378">Hydrolase</keyword>
<dbReference type="AlphaFoldDB" id="A0A8B7NUN6"/>
<dbReference type="Gene3D" id="2.40.10.10">
    <property type="entry name" value="Trypsin-like serine proteases"/>
    <property type="match status" value="1"/>
</dbReference>
<dbReference type="InterPro" id="IPR009003">
    <property type="entry name" value="Peptidase_S1_PA"/>
</dbReference>
<keyword evidence="2" id="KW-0720">Serine protease</keyword>
<dbReference type="PRINTS" id="PR00722">
    <property type="entry name" value="CHYMOTRYPSIN"/>
</dbReference>
<reference evidence="7" key="1">
    <citation type="submission" date="2025-08" db="UniProtKB">
        <authorList>
            <consortium name="RefSeq"/>
        </authorList>
    </citation>
    <scope>IDENTIFICATION</scope>
    <source>
        <tissue evidence="7">Whole organism</tissue>
    </source>
</reference>
<dbReference type="PROSITE" id="PS00134">
    <property type="entry name" value="TRYPSIN_HIS"/>
    <property type="match status" value="1"/>
</dbReference>
<sequence>MVLEALVMPQPSHDQPGKHGILALPTPAVSPTAPVQPQSFPNLRSTARCSAAPPQSTSGVPIPNQCILTPDRLATTENKEDGCSIYEDILRLGYYGTNNNTKHKPCCEEDNFSIFEKLGAMVNFKPSRRRGTEPQDLDSNNNDFYCVDENIQVQRKRSFFRNRNYFTNALATKFFIVLLLGFMASITLPASSAVSLPPRAPTFYLRTIPTRPTISYTSSLATTSTRRQDGRPRTRSPRMMSSSPTLVPSSVGPSSTSSLPSEAKFDFLNNIHPNDTLTAEEFGDILRSFQLDALRATQLADEYGLLEDGAREHLEELVRADAQLHGPGGDLDKPMALPLTGVARHRDGPMFRRGSPRPGGTDTIDRRDYDSDIDRNILSAATRRFFLGDPNMCYSGSCEFFLMCWVSGGLIEEGCGGFLYACCNRPGRAHYPGSFSQPPFRDDPRGLIPMEHGPVRNDPACGLTDTSRIGAQRRVVGGTEAGFGSFPWQAYIRIGSSRCGGSLINKFHVVTAGHCVARARASQIRVTLGDYILNSDQEPLPARVYRASDIKVHPRFKFTPQADRYDVAVIRLEVPVHYEPHIQPICLPEKGTDFLGHFGWAAGWGALQAGSRQRPKTLQVVDVPVIDSQLCESWHRQKGINVIIHEEMMCAGYTNGGKDSCQGDSGGPLNMQIHGRWYLAGIVSAGYSCARDRQPGIYHRVAYTSDWISWAAS</sequence>
<dbReference type="PROSITE" id="PS00135">
    <property type="entry name" value="TRYPSIN_SER"/>
    <property type="match status" value="1"/>
</dbReference>
<keyword evidence="4" id="KW-0812">Transmembrane</keyword>
<dbReference type="GeneID" id="108674083"/>
<dbReference type="FunFam" id="2.40.10.10:FF:000072">
    <property type="entry name" value="CLIP-domain serine protease"/>
    <property type="match status" value="1"/>
</dbReference>
<dbReference type="InterPro" id="IPR043504">
    <property type="entry name" value="Peptidase_S1_PA_chymotrypsin"/>
</dbReference>
<dbReference type="KEGG" id="hazt:108674083"/>
<evidence type="ECO:0000313" key="7">
    <source>
        <dbReference type="RefSeq" id="XP_018017474.1"/>
    </source>
</evidence>
<evidence type="ECO:0000256" key="4">
    <source>
        <dbReference type="SAM" id="Phobius"/>
    </source>
</evidence>
<dbReference type="InterPro" id="IPR033116">
    <property type="entry name" value="TRYPSIN_SER"/>
</dbReference>
<proteinExistence type="predicted"/>
<dbReference type="PROSITE" id="PS50240">
    <property type="entry name" value="TRYPSIN_DOM"/>
    <property type="match status" value="1"/>
</dbReference>
<evidence type="ECO:0000259" key="5">
    <source>
        <dbReference type="PROSITE" id="PS50240"/>
    </source>
</evidence>
<dbReference type="InterPro" id="IPR018114">
    <property type="entry name" value="TRYPSIN_HIS"/>
</dbReference>
<dbReference type="PANTHER" id="PTHR24252">
    <property type="entry name" value="ACROSIN-RELATED"/>
    <property type="match status" value="1"/>
</dbReference>
<keyword evidence="4" id="KW-0472">Membrane</keyword>
<dbReference type="InterPro" id="IPR001314">
    <property type="entry name" value="Peptidase_S1A"/>
</dbReference>
<feature type="region of interest" description="Disordered" evidence="3">
    <location>
        <begin position="346"/>
        <end position="368"/>
    </location>
</feature>
<protein>
    <submittedName>
        <fullName evidence="7">Uncharacterized protein LOC108674083 isoform X1</fullName>
    </submittedName>
</protein>
<dbReference type="OrthoDB" id="9425590at2759"/>
<keyword evidence="6" id="KW-1185">Reference proteome</keyword>
<gene>
    <name evidence="7" type="primary">LOC108674083</name>
</gene>
<keyword evidence="1" id="KW-1015">Disulfide bond</keyword>
<evidence type="ECO:0000256" key="2">
    <source>
        <dbReference type="RuleBase" id="RU363034"/>
    </source>
</evidence>
<feature type="compositionally biased region" description="Polar residues" evidence="3">
    <location>
        <begin position="216"/>
        <end position="225"/>
    </location>
</feature>
<name>A0A8B7NUN6_HYAAZ</name>
<dbReference type="Proteomes" id="UP000694843">
    <property type="component" value="Unplaced"/>
</dbReference>
<dbReference type="SMART" id="SM00020">
    <property type="entry name" value="Tryp_SPc"/>
    <property type="match status" value="1"/>
</dbReference>
<dbReference type="GO" id="GO:0006508">
    <property type="term" value="P:proteolysis"/>
    <property type="evidence" value="ECO:0007669"/>
    <property type="project" value="UniProtKB-KW"/>
</dbReference>
<feature type="domain" description="Peptidase S1" evidence="5">
    <location>
        <begin position="475"/>
        <end position="713"/>
    </location>
</feature>
<dbReference type="InterPro" id="IPR001254">
    <property type="entry name" value="Trypsin_dom"/>
</dbReference>
<feature type="transmembrane region" description="Helical" evidence="4">
    <location>
        <begin position="165"/>
        <end position="188"/>
    </location>
</feature>
<dbReference type="Pfam" id="PF00089">
    <property type="entry name" value="Trypsin"/>
    <property type="match status" value="1"/>
</dbReference>
<feature type="region of interest" description="Disordered" evidence="3">
    <location>
        <begin position="216"/>
        <end position="258"/>
    </location>
</feature>
<keyword evidence="2" id="KW-0645">Protease</keyword>
<accession>A0A8B7NUN6</accession>
<dbReference type="GO" id="GO:0004252">
    <property type="term" value="F:serine-type endopeptidase activity"/>
    <property type="evidence" value="ECO:0007669"/>
    <property type="project" value="InterPro"/>
</dbReference>